<dbReference type="AlphaFoldDB" id="A0A150JLH9"/>
<organism evidence="2">
    <name type="scientific">Candidatus Methanofastidiosum methylothiophilum</name>
    <dbReference type="NCBI Taxonomy" id="1705564"/>
    <lineage>
        <taxon>Archaea</taxon>
        <taxon>Methanobacteriati</taxon>
        <taxon>Methanobacteriota</taxon>
        <taxon>Stenosarchaea group</taxon>
        <taxon>Candidatus Methanofastidiosia</taxon>
        <taxon>Candidatus Methanofastidiosales</taxon>
        <taxon>Candidatus Methanofastidiosaceae</taxon>
        <taxon>Candidatus Methanofastidiosum</taxon>
    </lineage>
</organism>
<dbReference type="Proteomes" id="UP000092420">
    <property type="component" value="Unassembled WGS sequence"/>
</dbReference>
<evidence type="ECO:0000313" key="3">
    <source>
        <dbReference type="Proteomes" id="UP000092420"/>
    </source>
</evidence>
<sequence>MTIIYGHIKSNAGTQAYIISLESKGKSYILYLKKNSEVIICQK</sequence>
<accession>A0A150JIH2</accession>
<reference evidence="2 3" key="1">
    <citation type="journal article" date="2016" name="ISME J.">
        <title>Chasing the elusive Euryarchaeota class WSA2: genomes reveal a uniquely fastidious methyl-reducing methanogen.</title>
        <authorList>
            <person name="Nobu M.K."/>
            <person name="Narihiro T."/>
            <person name="Kuroda K."/>
            <person name="Mei R."/>
            <person name="Liu W.T."/>
        </authorList>
    </citation>
    <scope>NUCLEOTIDE SEQUENCE [LARGE SCALE GENOMIC DNA]</scope>
    <source>
        <strain evidence="1">ADurb1013_Bin02101</strain>
        <strain evidence="2">ADurb1213_Bin02801</strain>
    </source>
</reference>
<proteinExistence type="predicted"/>
<gene>
    <name evidence="1" type="ORF">AN188_00497</name>
    <name evidence="2" type="ORF">APG09_00697</name>
</gene>
<accession>A0A150JLH9</accession>
<comment type="caution">
    <text evidence="2">The sequence shown here is derived from an EMBL/GenBank/DDBJ whole genome shotgun (WGS) entry which is preliminary data.</text>
</comment>
<protein>
    <submittedName>
        <fullName evidence="2">Uncharacterized protein</fullName>
    </submittedName>
</protein>
<evidence type="ECO:0000313" key="2">
    <source>
        <dbReference type="EMBL" id="KYC57991.1"/>
    </source>
</evidence>
<accession>A0A150JCT5</accession>
<dbReference type="EMBL" id="LNJB01000004">
    <property type="protein sequence ID" value="KYC55057.1"/>
    <property type="molecule type" value="Genomic_DNA"/>
</dbReference>
<evidence type="ECO:0000313" key="1">
    <source>
        <dbReference type="EMBL" id="KYC55057.1"/>
    </source>
</evidence>
<dbReference type="EMBL" id="LNJE01000006">
    <property type="protein sequence ID" value="KYC57991.1"/>
    <property type="molecule type" value="Genomic_DNA"/>
</dbReference>
<name>A0A150JLH9_9EURY</name>